<organism evidence="3 4">
    <name type="scientific">Aestuariirhabdus litorea</name>
    <dbReference type="NCBI Taxonomy" id="2528527"/>
    <lineage>
        <taxon>Bacteria</taxon>
        <taxon>Pseudomonadati</taxon>
        <taxon>Pseudomonadota</taxon>
        <taxon>Gammaproteobacteria</taxon>
        <taxon>Oceanospirillales</taxon>
        <taxon>Aestuariirhabdaceae</taxon>
        <taxon>Aestuariirhabdus</taxon>
    </lineage>
</organism>
<dbReference type="InterPro" id="IPR049191">
    <property type="entry name" value="SutA_RBD"/>
</dbReference>
<sequence length="71" mass="7652">MAARPRTAATRKQPQEALETSKSIADQTRAFLEAGGEIEKVKQGVSGMQSMAGSRHITLGNNRPSEKPKSK</sequence>
<comment type="caution">
    <text evidence="3">The sequence shown here is derived from an EMBL/GenBank/DDBJ whole genome shotgun (WGS) entry which is preliminary data.</text>
</comment>
<keyword evidence="4" id="KW-1185">Reference proteome</keyword>
<dbReference type="RefSeq" id="WP_125014685.1">
    <property type="nucleotide sequence ID" value="NZ_QWEZ01000001.1"/>
</dbReference>
<dbReference type="Proteomes" id="UP000280792">
    <property type="component" value="Unassembled WGS sequence"/>
</dbReference>
<feature type="region of interest" description="Disordered" evidence="1">
    <location>
        <begin position="45"/>
        <end position="71"/>
    </location>
</feature>
<name>A0A3P3VQM0_9GAMM</name>
<accession>A0A3P3VQM0</accession>
<proteinExistence type="predicted"/>
<evidence type="ECO:0000259" key="2">
    <source>
        <dbReference type="Pfam" id="PF20661"/>
    </source>
</evidence>
<feature type="region of interest" description="Disordered" evidence="1">
    <location>
        <begin position="1"/>
        <end position="24"/>
    </location>
</feature>
<reference evidence="3 4" key="1">
    <citation type="submission" date="2018-08" db="EMBL/GenBank/DDBJ databases">
        <authorList>
            <person name="Khan S.A."/>
        </authorList>
    </citation>
    <scope>NUCLEOTIDE SEQUENCE [LARGE SCALE GENOMIC DNA]</scope>
    <source>
        <strain evidence="3 4">GTF-13</strain>
    </source>
</reference>
<dbReference type="AlphaFoldDB" id="A0A3P3VQM0"/>
<protein>
    <recommendedName>
        <fullName evidence="2">Transcriptional regulator SutA RNAP-binding domain-containing protein</fullName>
    </recommendedName>
</protein>
<feature type="domain" description="Transcriptional regulator SutA RNAP-binding" evidence="2">
    <location>
        <begin position="19"/>
        <end position="48"/>
    </location>
</feature>
<evidence type="ECO:0000313" key="4">
    <source>
        <dbReference type="Proteomes" id="UP000280792"/>
    </source>
</evidence>
<dbReference type="EMBL" id="QWEZ01000001">
    <property type="protein sequence ID" value="RRJ84258.1"/>
    <property type="molecule type" value="Genomic_DNA"/>
</dbReference>
<gene>
    <name evidence="3" type="ORF">D0544_03885</name>
</gene>
<reference evidence="3 4" key="2">
    <citation type="submission" date="2018-12" db="EMBL/GenBank/DDBJ databases">
        <title>Simiduia agarivorans gen. nov., sp. nov., a marine, agarolytic bacterium isolated from shallow coastal water from Keelung, Taiwan.</title>
        <authorList>
            <person name="Shieh W.Y."/>
        </authorList>
    </citation>
    <scope>NUCLEOTIDE SEQUENCE [LARGE SCALE GENOMIC DNA]</scope>
    <source>
        <strain evidence="3 4">GTF-13</strain>
    </source>
</reference>
<dbReference type="Pfam" id="PF20661">
    <property type="entry name" value="SutA-RBD"/>
    <property type="match status" value="1"/>
</dbReference>
<evidence type="ECO:0000313" key="3">
    <source>
        <dbReference type="EMBL" id="RRJ84258.1"/>
    </source>
</evidence>
<evidence type="ECO:0000256" key="1">
    <source>
        <dbReference type="SAM" id="MobiDB-lite"/>
    </source>
</evidence>